<dbReference type="SUPFAM" id="SSF103190">
    <property type="entry name" value="Sensory domain-like"/>
    <property type="match status" value="1"/>
</dbReference>
<dbReference type="InterPro" id="IPR033479">
    <property type="entry name" value="dCache_1"/>
</dbReference>
<dbReference type="CDD" id="cd06225">
    <property type="entry name" value="HAMP"/>
    <property type="match status" value="1"/>
</dbReference>
<dbReference type="SUPFAM" id="SSF55785">
    <property type="entry name" value="PYP-like sensor domain (PAS domain)"/>
    <property type="match status" value="1"/>
</dbReference>
<dbReference type="CDD" id="cd00130">
    <property type="entry name" value="PAS"/>
    <property type="match status" value="1"/>
</dbReference>
<dbReference type="CDD" id="cd12913">
    <property type="entry name" value="PDC1_MCP_like"/>
    <property type="match status" value="1"/>
</dbReference>
<dbReference type="SUPFAM" id="SSF158472">
    <property type="entry name" value="HAMP domain-like"/>
    <property type="match status" value="1"/>
</dbReference>
<evidence type="ECO:0000256" key="4">
    <source>
        <dbReference type="ARBA" id="ARBA00022475"/>
    </source>
</evidence>
<dbReference type="Pfam" id="PF00672">
    <property type="entry name" value="HAMP"/>
    <property type="match status" value="1"/>
</dbReference>
<protein>
    <recommendedName>
        <fullName evidence="3">histidine kinase</fullName>
        <ecNumber evidence="3">2.7.13.3</ecNumber>
    </recommendedName>
</protein>
<evidence type="ECO:0000256" key="7">
    <source>
        <dbReference type="ARBA" id="ARBA00022692"/>
    </source>
</evidence>
<evidence type="ECO:0000313" key="20">
    <source>
        <dbReference type="Proteomes" id="UP000008204"/>
    </source>
</evidence>
<evidence type="ECO:0000256" key="12">
    <source>
        <dbReference type="ARBA" id="ARBA00023012"/>
    </source>
</evidence>
<evidence type="ECO:0000256" key="11">
    <source>
        <dbReference type="ARBA" id="ARBA00022989"/>
    </source>
</evidence>
<keyword evidence="10" id="KW-0067">ATP-binding</keyword>
<dbReference type="InterPro" id="IPR035965">
    <property type="entry name" value="PAS-like_dom_sf"/>
</dbReference>
<dbReference type="EMBL" id="CP001287">
    <property type="protein sequence ID" value="ACK67413.1"/>
    <property type="molecule type" value="Genomic_DNA"/>
</dbReference>
<dbReference type="Gene3D" id="6.10.340.10">
    <property type="match status" value="1"/>
</dbReference>
<keyword evidence="9" id="KW-0418">Kinase</keyword>
<evidence type="ECO:0000259" key="16">
    <source>
        <dbReference type="PROSITE" id="PS50112"/>
    </source>
</evidence>
<dbReference type="PANTHER" id="PTHR43304">
    <property type="entry name" value="PHYTOCHROME-LIKE PROTEIN CPH1"/>
    <property type="match status" value="1"/>
</dbReference>
<keyword evidence="4" id="KW-1003">Cell membrane</keyword>
<dbReference type="OrthoDB" id="436222at2"/>
<evidence type="ECO:0000313" key="19">
    <source>
        <dbReference type="EMBL" id="ACK67413.1"/>
    </source>
</evidence>
<feature type="domain" description="PAC" evidence="17">
    <location>
        <begin position="512"/>
        <end position="564"/>
    </location>
</feature>
<evidence type="ECO:0000256" key="9">
    <source>
        <dbReference type="ARBA" id="ARBA00022777"/>
    </source>
</evidence>
<keyword evidence="20" id="KW-1185">Reference proteome</keyword>
<keyword evidence="6" id="KW-0808">Transferase</keyword>
<keyword evidence="14" id="KW-0175">Coiled coil</keyword>
<keyword evidence="5" id="KW-0597">Phosphoprotein</keyword>
<name>B7K0C9_RIPO1</name>
<keyword evidence="7 15" id="KW-0812">Transmembrane</keyword>
<feature type="transmembrane region" description="Helical" evidence="15">
    <location>
        <begin position="354"/>
        <end position="375"/>
    </location>
</feature>
<dbReference type="HOGENOM" id="CLU_000445_114_10_3"/>
<gene>
    <name evidence="19" type="ordered locus">PCC8801_3445</name>
</gene>
<dbReference type="InterPro" id="IPR000014">
    <property type="entry name" value="PAS"/>
</dbReference>
<dbReference type="InterPro" id="IPR003660">
    <property type="entry name" value="HAMP_dom"/>
</dbReference>
<comment type="catalytic activity">
    <reaction evidence="1">
        <text>ATP + protein L-histidine = ADP + protein N-phospho-L-histidine.</text>
        <dbReference type="EC" id="2.7.13.3"/>
    </reaction>
</comment>
<dbReference type="GO" id="GO:0000160">
    <property type="term" value="P:phosphorelay signal transduction system"/>
    <property type="evidence" value="ECO:0007669"/>
    <property type="project" value="UniProtKB-KW"/>
</dbReference>
<dbReference type="GO" id="GO:0005886">
    <property type="term" value="C:plasma membrane"/>
    <property type="evidence" value="ECO:0007669"/>
    <property type="project" value="UniProtKB-SubCell"/>
</dbReference>
<evidence type="ECO:0000256" key="6">
    <source>
        <dbReference type="ARBA" id="ARBA00022679"/>
    </source>
</evidence>
<dbReference type="InterPro" id="IPR052162">
    <property type="entry name" value="Sensor_kinase/Photoreceptor"/>
</dbReference>
<keyword evidence="12" id="KW-0902">Two-component regulatory system</keyword>
<keyword evidence="11 15" id="KW-1133">Transmembrane helix</keyword>
<dbReference type="PROSITE" id="PS50113">
    <property type="entry name" value="PAC"/>
    <property type="match status" value="1"/>
</dbReference>
<dbReference type="Gene3D" id="3.30.450.20">
    <property type="entry name" value="PAS domain"/>
    <property type="match status" value="2"/>
</dbReference>
<dbReference type="GO" id="GO:0005524">
    <property type="term" value="F:ATP binding"/>
    <property type="evidence" value="ECO:0007669"/>
    <property type="project" value="UniProtKB-KW"/>
</dbReference>
<reference evidence="20" key="1">
    <citation type="journal article" date="2011" name="MBio">
        <title>Novel metabolic attributes of the genus Cyanothece, comprising a group of unicellular nitrogen-fixing Cyanobacteria.</title>
        <authorList>
            <person name="Bandyopadhyay A."/>
            <person name="Elvitigala T."/>
            <person name="Welsh E."/>
            <person name="Stockel J."/>
            <person name="Liberton M."/>
            <person name="Min H."/>
            <person name="Sherman L.A."/>
            <person name="Pakrasi H.B."/>
        </authorList>
    </citation>
    <scope>NUCLEOTIDE SEQUENCE [LARGE SCALE GENOMIC DNA]</scope>
    <source>
        <strain evidence="20">PCC 8801</strain>
    </source>
</reference>
<dbReference type="PROSITE" id="PS50112">
    <property type="entry name" value="PAS"/>
    <property type="match status" value="1"/>
</dbReference>
<evidence type="ECO:0000256" key="13">
    <source>
        <dbReference type="ARBA" id="ARBA00023136"/>
    </source>
</evidence>
<evidence type="ECO:0000256" key="1">
    <source>
        <dbReference type="ARBA" id="ARBA00000085"/>
    </source>
</evidence>
<dbReference type="PROSITE" id="PS50885">
    <property type="entry name" value="HAMP"/>
    <property type="match status" value="1"/>
</dbReference>
<evidence type="ECO:0000256" key="15">
    <source>
        <dbReference type="SAM" id="Phobius"/>
    </source>
</evidence>
<evidence type="ECO:0000256" key="3">
    <source>
        <dbReference type="ARBA" id="ARBA00012438"/>
    </source>
</evidence>
<evidence type="ECO:0000256" key="14">
    <source>
        <dbReference type="SAM" id="Coils"/>
    </source>
</evidence>
<feature type="coiled-coil region" evidence="14">
    <location>
        <begin position="417"/>
        <end position="447"/>
    </location>
</feature>
<accession>B7K0C9</accession>
<dbReference type="GO" id="GO:0004673">
    <property type="term" value="F:protein histidine kinase activity"/>
    <property type="evidence" value="ECO:0007669"/>
    <property type="project" value="UniProtKB-EC"/>
</dbReference>
<feature type="coiled-coil region" evidence="14">
    <location>
        <begin position="549"/>
        <end position="586"/>
    </location>
</feature>
<feature type="domain" description="HAMP" evidence="18">
    <location>
        <begin position="373"/>
        <end position="425"/>
    </location>
</feature>
<dbReference type="PANTHER" id="PTHR43304:SF1">
    <property type="entry name" value="PAC DOMAIN-CONTAINING PROTEIN"/>
    <property type="match status" value="1"/>
</dbReference>
<organism evidence="19 20">
    <name type="scientific">Rippkaea orientalis (strain PCC 8801 / RF-1)</name>
    <name type="common">Cyanothece sp. (strain PCC 8801)</name>
    <dbReference type="NCBI Taxonomy" id="41431"/>
    <lineage>
        <taxon>Bacteria</taxon>
        <taxon>Bacillati</taxon>
        <taxon>Cyanobacteriota</taxon>
        <taxon>Cyanophyceae</taxon>
        <taxon>Oscillatoriophycideae</taxon>
        <taxon>Chroococcales</taxon>
        <taxon>Aphanothecaceae</taxon>
        <taxon>Rippkaea</taxon>
        <taxon>Rippkaea orientalis</taxon>
    </lineage>
</organism>
<feature type="domain" description="PAS" evidence="16">
    <location>
        <begin position="437"/>
        <end position="512"/>
    </location>
</feature>
<proteinExistence type="predicted"/>
<dbReference type="SMART" id="SM00304">
    <property type="entry name" value="HAMP"/>
    <property type="match status" value="1"/>
</dbReference>
<dbReference type="eggNOG" id="COG5000">
    <property type="taxonomic scope" value="Bacteria"/>
</dbReference>
<dbReference type="KEGG" id="cyp:PCC8801_3445"/>
<dbReference type="SMART" id="SM00086">
    <property type="entry name" value="PAC"/>
    <property type="match status" value="1"/>
</dbReference>
<evidence type="ECO:0000256" key="2">
    <source>
        <dbReference type="ARBA" id="ARBA00004651"/>
    </source>
</evidence>
<evidence type="ECO:0000259" key="18">
    <source>
        <dbReference type="PROSITE" id="PS50885"/>
    </source>
</evidence>
<dbReference type="Pfam" id="PF02743">
    <property type="entry name" value="dCache_1"/>
    <property type="match status" value="1"/>
</dbReference>
<dbReference type="InterPro" id="IPR000700">
    <property type="entry name" value="PAS-assoc_C"/>
</dbReference>
<keyword evidence="13 15" id="KW-0472">Membrane</keyword>
<evidence type="ECO:0000256" key="5">
    <source>
        <dbReference type="ARBA" id="ARBA00022553"/>
    </source>
</evidence>
<evidence type="ECO:0000256" key="8">
    <source>
        <dbReference type="ARBA" id="ARBA00022741"/>
    </source>
</evidence>
<dbReference type="STRING" id="41431.PCC8801_3445"/>
<dbReference type="InterPro" id="IPR001610">
    <property type="entry name" value="PAC"/>
</dbReference>
<dbReference type="Proteomes" id="UP000008204">
    <property type="component" value="Chromosome"/>
</dbReference>
<sequence>MIGKMINKTRRKFRLPSILISFLVLQLAGTVGLVLSLSWYNSRATARDLAAQLRQELIARIDQQLKSYVEIPHAINRINGSAMLTGDLQIATGTGFNQLWEQAKIYPNTNLIYCGSERDGSLVGVGREPDHIPLQLVMYNQSTNYRGQYYDLNHWGDRTILKQTGTKLYDARKRPWYQTAKQNRDATWSEIYLDFDTQLPTITASTPIYDRTGQTLIGVCATDFILPAEMSRFLRSLKVGQSGQTFIMKRSGTLVASSTPEKLFEGEGDQVRHLSAIESNSALIRGTAQYLQDRFDNLKGLEQVKQLEFTLDGERQFVQILPFQDKRGIDWLTVVVVPEKDFLAQINQNTRNTLVLSLVALAAAIAIGIITSRWVTRPILRVSQASNELAHGNLDQHLDSSFISEINTLANSFNRMAGQLKDSFETLERKNQELRLAEENYRSIFENALEGIFQSSPEGRYLKVNSAMARIYGYESPQEMLETITDISTQIYVNPTDQAQFQDQMENNDQAQNLEYQVYRKDGEIIWIQEDTRAVRNSNGELLYYEGMIEDITERKRRENELRRQLEELKIEIDQKKRQKEVAMLTESSYFQEVQEEIEKVDLDEFWS</sequence>
<dbReference type="NCBIfam" id="TIGR00229">
    <property type="entry name" value="sensory_box"/>
    <property type="match status" value="1"/>
</dbReference>
<dbReference type="AlphaFoldDB" id="B7K0C9"/>
<dbReference type="Pfam" id="PF13426">
    <property type="entry name" value="PAS_9"/>
    <property type="match status" value="1"/>
</dbReference>
<evidence type="ECO:0000259" key="17">
    <source>
        <dbReference type="PROSITE" id="PS50113"/>
    </source>
</evidence>
<dbReference type="SMART" id="SM00091">
    <property type="entry name" value="PAS"/>
    <property type="match status" value="1"/>
</dbReference>
<evidence type="ECO:0000256" key="10">
    <source>
        <dbReference type="ARBA" id="ARBA00022840"/>
    </source>
</evidence>
<comment type="subcellular location">
    <subcellularLocation>
        <location evidence="2">Cell membrane</location>
        <topology evidence="2">Multi-pass membrane protein</topology>
    </subcellularLocation>
</comment>
<dbReference type="InterPro" id="IPR029151">
    <property type="entry name" value="Sensor-like_sf"/>
</dbReference>
<dbReference type="EC" id="2.7.13.3" evidence="3"/>
<keyword evidence="8" id="KW-0547">Nucleotide-binding</keyword>